<comment type="caution">
    <text evidence="1">The sequence shown here is derived from an EMBL/GenBank/DDBJ whole genome shotgun (WGS) entry which is preliminary data.</text>
</comment>
<proteinExistence type="predicted"/>
<evidence type="ECO:0000313" key="1">
    <source>
        <dbReference type="EMBL" id="GBN84181.1"/>
    </source>
</evidence>
<accession>A0A4Y2S8A8</accession>
<evidence type="ECO:0000313" key="2">
    <source>
        <dbReference type="Proteomes" id="UP000499080"/>
    </source>
</evidence>
<keyword evidence="2" id="KW-1185">Reference proteome</keyword>
<dbReference type="EMBL" id="BGPR01020252">
    <property type="protein sequence ID" value="GBN84181.1"/>
    <property type="molecule type" value="Genomic_DNA"/>
</dbReference>
<sequence>MTSTKVTTKLNQHLHIPVSTKVVEREWHKQKKSMAESQFRCLFRLMWMQNVFSSGGTTIEPDRTTHGRKLERSGTAYFATTPMATDLLILNRGQMKRPTPAREHLAPRDLAYSRPPYTVVPLRNRVSNLGPSGTEAESYHQGNLVPKNVAYKNRNYK</sequence>
<reference evidence="1 2" key="1">
    <citation type="journal article" date="2019" name="Sci. Rep.">
        <title>Orb-weaving spider Araneus ventricosus genome elucidates the spidroin gene catalogue.</title>
        <authorList>
            <person name="Kono N."/>
            <person name="Nakamura H."/>
            <person name="Ohtoshi R."/>
            <person name="Moran D.A.P."/>
            <person name="Shinohara A."/>
            <person name="Yoshida Y."/>
            <person name="Fujiwara M."/>
            <person name="Mori M."/>
            <person name="Tomita M."/>
            <person name="Arakawa K."/>
        </authorList>
    </citation>
    <scope>NUCLEOTIDE SEQUENCE [LARGE SCALE GENOMIC DNA]</scope>
</reference>
<dbReference type="AlphaFoldDB" id="A0A4Y2S8A8"/>
<gene>
    <name evidence="1" type="ORF">AVEN_96461_1</name>
</gene>
<dbReference type="Proteomes" id="UP000499080">
    <property type="component" value="Unassembled WGS sequence"/>
</dbReference>
<name>A0A4Y2S8A8_ARAVE</name>
<protein>
    <submittedName>
        <fullName evidence="1">Uncharacterized protein</fullName>
    </submittedName>
</protein>
<organism evidence="1 2">
    <name type="scientific">Araneus ventricosus</name>
    <name type="common">Orbweaver spider</name>
    <name type="synonym">Epeira ventricosa</name>
    <dbReference type="NCBI Taxonomy" id="182803"/>
    <lineage>
        <taxon>Eukaryota</taxon>
        <taxon>Metazoa</taxon>
        <taxon>Ecdysozoa</taxon>
        <taxon>Arthropoda</taxon>
        <taxon>Chelicerata</taxon>
        <taxon>Arachnida</taxon>
        <taxon>Araneae</taxon>
        <taxon>Araneomorphae</taxon>
        <taxon>Entelegynae</taxon>
        <taxon>Araneoidea</taxon>
        <taxon>Araneidae</taxon>
        <taxon>Araneus</taxon>
    </lineage>
</organism>